<dbReference type="PROSITE" id="PS50109">
    <property type="entry name" value="HIS_KIN"/>
    <property type="match status" value="1"/>
</dbReference>
<dbReference type="SMART" id="SM00387">
    <property type="entry name" value="HATPase_c"/>
    <property type="match status" value="1"/>
</dbReference>
<organism evidence="17 18">
    <name type="scientific">Spongiivirga citrea</name>
    <dbReference type="NCBI Taxonomy" id="1481457"/>
    <lineage>
        <taxon>Bacteria</taxon>
        <taxon>Pseudomonadati</taxon>
        <taxon>Bacteroidota</taxon>
        <taxon>Flavobacteriia</taxon>
        <taxon>Flavobacteriales</taxon>
        <taxon>Flavobacteriaceae</taxon>
        <taxon>Spongiivirga</taxon>
    </lineage>
</organism>
<dbReference type="InterPro" id="IPR004358">
    <property type="entry name" value="Sig_transdc_His_kin-like_C"/>
</dbReference>
<evidence type="ECO:0000259" key="16">
    <source>
        <dbReference type="PROSITE" id="PS50110"/>
    </source>
</evidence>
<dbReference type="InterPro" id="IPR018060">
    <property type="entry name" value="HTH_AraC"/>
</dbReference>
<dbReference type="Gene3D" id="3.40.50.2300">
    <property type="match status" value="1"/>
</dbReference>
<dbReference type="FunFam" id="1.10.287.130:FF:000034">
    <property type="entry name" value="Two-component system sensor histidine kinase/response regulator"/>
    <property type="match status" value="1"/>
</dbReference>
<dbReference type="InterPro" id="IPR011123">
    <property type="entry name" value="Y_Y_Y"/>
</dbReference>
<dbReference type="RefSeq" id="WP_164032519.1">
    <property type="nucleotide sequence ID" value="NZ_JAABOQ010000004.1"/>
</dbReference>
<dbReference type="SMART" id="SM00388">
    <property type="entry name" value="HisKA"/>
    <property type="match status" value="1"/>
</dbReference>
<dbReference type="Gene3D" id="1.10.10.60">
    <property type="entry name" value="Homeodomain-like"/>
    <property type="match status" value="1"/>
</dbReference>
<dbReference type="InterPro" id="IPR011006">
    <property type="entry name" value="CheY-like_superfamily"/>
</dbReference>
<keyword evidence="13" id="KW-1133">Transmembrane helix</keyword>
<dbReference type="SUPFAM" id="SSF55874">
    <property type="entry name" value="ATPase domain of HSP90 chaperone/DNA topoisomerase II/histidine kinase"/>
    <property type="match status" value="1"/>
</dbReference>
<dbReference type="GO" id="GO:0005524">
    <property type="term" value="F:ATP binding"/>
    <property type="evidence" value="ECO:0007669"/>
    <property type="project" value="UniProtKB-KW"/>
</dbReference>
<dbReference type="InterPro" id="IPR005467">
    <property type="entry name" value="His_kinase_dom"/>
</dbReference>
<dbReference type="Gene3D" id="2.60.40.10">
    <property type="entry name" value="Immunoglobulins"/>
    <property type="match status" value="1"/>
</dbReference>
<evidence type="ECO:0000256" key="1">
    <source>
        <dbReference type="ARBA" id="ARBA00000085"/>
    </source>
</evidence>
<dbReference type="Pfam" id="PF07495">
    <property type="entry name" value="Y_Y_Y"/>
    <property type="match status" value="1"/>
</dbReference>
<dbReference type="EC" id="2.7.13.3" evidence="2"/>
<keyword evidence="7" id="KW-0067">ATP-binding</keyword>
<dbReference type="PRINTS" id="PR00344">
    <property type="entry name" value="BCTRLSENSOR"/>
</dbReference>
<name>A0A6M0CVR0_9FLAO</name>
<dbReference type="SUPFAM" id="SSF52172">
    <property type="entry name" value="CheY-like"/>
    <property type="match status" value="1"/>
</dbReference>
<feature type="modified residue" description="4-aspartylphosphate" evidence="12">
    <location>
        <position position="1158"/>
    </location>
</feature>
<dbReference type="PROSITE" id="PS50110">
    <property type="entry name" value="RESPONSE_REGULATORY"/>
    <property type="match status" value="1"/>
</dbReference>
<dbReference type="EMBL" id="JAABOQ010000004">
    <property type="protein sequence ID" value="NER17850.1"/>
    <property type="molecule type" value="Genomic_DNA"/>
</dbReference>
<accession>A0A6M0CVR0</accession>
<evidence type="ECO:0000256" key="5">
    <source>
        <dbReference type="ARBA" id="ARBA00022741"/>
    </source>
</evidence>
<keyword evidence="10" id="KW-0238">DNA-binding</keyword>
<evidence type="ECO:0000256" key="7">
    <source>
        <dbReference type="ARBA" id="ARBA00022840"/>
    </source>
</evidence>
<evidence type="ECO:0000259" key="15">
    <source>
        <dbReference type="PROSITE" id="PS50109"/>
    </source>
</evidence>
<dbReference type="Pfam" id="PF07494">
    <property type="entry name" value="Reg_prop"/>
    <property type="match status" value="4"/>
</dbReference>
<dbReference type="PANTHER" id="PTHR43547:SF2">
    <property type="entry name" value="HYBRID SIGNAL TRANSDUCTION HISTIDINE KINASE C"/>
    <property type="match status" value="1"/>
</dbReference>
<evidence type="ECO:0000313" key="17">
    <source>
        <dbReference type="EMBL" id="NER17850.1"/>
    </source>
</evidence>
<dbReference type="InterPro" id="IPR015943">
    <property type="entry name" value="WD40/YVTN_repeat-like_dom_sf"/>
</dbReference>
<evidence type="ECO:0000256" key="3">
    <source>
        <dbReference type="ARBA" id="ARBA00022553"/>
    </source>
</evidence>
<sequence>MSRTHYFFLLFLLIASHAYGQNKSYKFRSITSNDGLSQSSVIQIHQDRLGRIWLATRDGLNLYDGSSFKIFRNDPTDSLSISNDDILSIKEDSQGKIWIGTYNGLNRYDPVTKTFKRFFHGDKNSNLKDNTIWALEEIGEEIWIGTSKGLFVYNTNNNSFINSTSSQKHLKDSYILSILKTKNNTIWVGTSKGLYKLNSRTDNLLNFDLIANSNVKGTELYIQDLAESNNGTIWIGTKNLGLFKLDRKLQKLELLNEQNEYKDLHTDVRALDFDENNDLWIGTYEGVKILDSKGRLKCISSSTNENLSKVKSIFTDKKGSVWIGKYYGGVSIWDDTNINFTNFDNDFKEGLLSYKVVGSIVADRRSNIYLGTEGGGITILDPSFQNISYINKTNTPKVPSDNIKSLFINNDQLWIGSFNAGVVVYDIKDNKVLTNLLPEKLERILKQSGVYAIKKDYLNNMWFGTFGSGLIHYNIKTNTFRQFTNNSDDPLTLSNNRIRSLLIDSEERIWIGTQKGLNSFKLEDIQDNNVLFNHYFYSNIGASGVDILTIFEDDDHTIWVGTKAKGLYKFNNGLFEKVIIKKGDLQINSIHSILQDNKKNLWLGSNQGIVKYNPKTKNVKIYDQKDGLSSSEFNDNSCLKLNANRLYFGGPSGLSFFDPENIIINDYAPRVILTDLKIMNQSVKVKDETKILKKSISLTDKITLSYNKANFTLAFATPNFINASNNQYDYRMLGLDDQWVNTTNTEASYTIQKPGTYFFEVKGANNDGVWNKNVVRLEIEVLPAPWRSWWAFTIYALLIGLALFFLIRFLKSKAKLKHELELEHIENLRNEQTNKAKLQFFTNISHEFRTPLTLILGPIQQLLEDYKGGNKTYKKLLVIENSATHLLQLINRLMDFRKLENNQLNLRAAEGNIVKFLKEIYLSFTEYAKSGNYTYNFTTTDQEILVYYDRAKLERVFYNLISNAFKYTPKGGTITINVVKNNDHLEVEVQDSGVGISEKYLDKIFDRFFEIPGNDKLHEEYNKGTGIGLSIVRNIVNLHHGTIDVKNQSQRGTVFALKLPLGKLHLSQGEILQDFKISDDISQYESQLENYNLTAANRLDHLIVEKDKQTILIVEDNKPLRSFLKDFLNQDYNVIEAENGKIGLKKALKHVPDLIVSDIIMPEMVGTDLCTEIKQNLKTSHIPVVLLTSRSSLVYKFEGLESGADEYISKPFNLKEFKLRVQNLLQSTSRLKKKFSNENYLKPSDITVSSIDEQLLKKAFQIVENNISNEQFDIPYFCTELGISRTLLFTKIKAWTNFTPNEFIHELRMKRAAQLLEQNKINISQVSYKVGFKNPKYFSKCFQKKFGETPSDYQNKFSENQIL</sequence>
<evidence type="ECO:0000256" key="8">
    <source>
        <dbReference type="ARBA" id="ARBA00023012"/>
    </source>
</evidence>
<dbReference type="Proteomes" id="UP000474296">
    <property type="component" value="Unassembled WGS sequence"/>
</dbReference>
<feature type="domain" description="HTH araC/xylS-type" evidence="14">
    <location>
        <begin position="1257"/>
        <end position="1356"/>
    </location>
</feature>
<evidence type="ECO:0000256" key="4">
    <source>
        <dbReference type="ARBA" id="ARBA00022679"/>
    </source>
</evidence>
<evidence type="ECO:0000313" key="18">
    <source>
        <dbReference type="Proteomes" id="UP000474296"/>
    </source>
</evidence>
<feature type="transmembrane region" description="Helical" evidence="13">
    <location>
        <begin position="789"/>
        <end position="810"/>
    </location>
</feature>
<proteinExistence type="predicted"/>
<feature type="domain" description="Response regulatory" evidence="16">
    <location>
        <begin position="1110"/>
        <end position="1225"/>
    </location>
</feature>
<dbReference type="FunFam" id="2.60.40.10:FF:000791">
    <property type="entry name" value="Two-component system sensor histidine kinase/response regulator"/>
    <property type="match status" value="1"/>
</dbReference>
<evidence type="ECO:0000256" key="10">
    <source>
        <dbReference type="ARBA" id="ARBA00023125"/>
    </source>
</evidence>
<dbReference type="Pfam" id="PF00512">
    <property type="entry name" value="HisKA"/>
    <property type="match status" value="1"/>
</dbReference>
<dbReference type="Gene3D" id="2.130.10.10">
    <property type="entry name" value="YVTN repeat-like/Quinoprotein amine dehydrogenase"/>
    <property type="match status" value="2"/>
</dbReference>
<feature type="domain" description="Histidine kinase" evidence="15">
    <location>
        <begin position="843"/>
        <end position="1063"/>
    </location>
</feature>
<dbReference type="InterPro" id="IPR003661">
    <property type="entry name" value="HisK_dim/P_dom"/>
</dbReference>
<dbReference type="InterPro" id="IPR003594">
    <property type="entry name" value="HATPase_dom"/>
</dbReference>
<dbReference type="InterPro" id="IPR011110">
    <property type="entry name" value="Reg_prop"/>
</dbReference>
<dbReference type="CDD" id="cd00082">
    <property type="entry name" value="HisKA"/>
    <property type="match status" value="1"/>
</dbReference>
<protein>
    <recommendedName>
        <fullName evidence="2">histidine kinase</fullName>
        <ecNumber evidence="2">2.7.13.3</ecNumber>
    </recommendedName>
</protein>
<dbReference type="InterPro" id="IPR009057">
    <property type="entry name" value="Homeodomain-like_sf"/>
</dbReference>
<dbReference type="SMART" id="SM00342">
    <property type="entry name" value="HTH_ARAC"/>
    <property type="match status" value="1"/>
</dbReference>
<dbReference type="Gene3D" id="1.10.287.130">
    <property type="match status" value="1"/>
</dbReference>
<dbReference type="FunFam" id="3.30.565.10:FF:000037">
    <property type="entry name" value="Hybrid sensor histidine kinase/response regulator"/>
    <property type="match status" value="1"/>
</dbReference>
<keyword evidence="8" id="KW-0902">Two-component regulatory system</keyword>
<evidence type="ECO:0000256" key="6">
    <source>
        <dbReference type="ARBA" id="ARBA00022777"/>
    </source>
</evidence>
<dbReference type="Pfam" id="PF00072">
    <property type="entry name" value="Response_reg"/>
    <property type="match status" value="1"/>
</dbReference>
<dbReference type="InterPro" id="IPR036890">
    <property type="entry name" value="HATPase_C_sf"/>
</dbReference>
<comment type="catalytic activity">
    <reaction evidence="1">
        <text>ATP + protein L-histidine = ADP + protein N-phospho-L-histidine.</text>
        <dbReference type="EC" id="2.7.13.3"/>
    </reaction>
</comment>
<keyword evidence="13" id="KW-0812">Transmembrane</keyword>
<evidence type="ECO:0000256" key="2">
    <source>
        <dbReference type="ARBA" id="ARBA00012438"/>
    </source>
</evidence>
<keyword evidence="4" id="KW-0808">Transferase</keyword>
<dbReference type="GO" id="GO:0003700">
    <property type="term" value="F:DNA-binding transcription factor activity"/>
    <property type="evidence" value="ECO:0007669"/>
    <property type="project" value="InterPro"/>
</dbReference>
<dbReference type="PROSITE" id="PS01124">
    <property type="entry name" value="HTH_ARAC_FAMILY_2"/>
    <property type="match status" value="1"/>
</dbReference>
<keyword evidence="6" id="KW-0418">Kinase</keyword>
<dbReference type="PANTHER" id="PTHR43547">
    <property type="entry name" value="TWO-COMPONENT HISTIDINE KINASE"/>
    <property type="match status" value="1"/>
</dbReference>
<dbReference type="InterPro" id="IPR036097">
    <property type="entry name" value="HisK_dim/P_sf"/>
</dbReference>
<keyword evidence="13" id="KW-0472">Membrane</keyword>
<evidence type="ECO:0000256" key="12">
    <source>
        <dbReference type="PROSITE-ProRule" id="PRU00169"/>
    </source>
</evidence>
<dbReference type="PROSITE" id="PS00041">
    <property type="entry name" value="HTH_ARAC_FAMILY_1"/>
    <property type="match status" value="1"/>
</dbReference>
<dbReference type="Pfam" id="PF12833">
    <property type="entry name" value="HTH_18"/>
    <property type="match status" value="1"/>
</dbReference>
<evidence type="ECO:0000256" key="9">
    <source>
        <dbReference type="ARBA" id="ARBA00023015"/>
    </source>
</evidence>
<keyword evidence="5" id="KW-0547">Nucleotide-binding</keyword>
<dbReference type="Pfam" id="PF02518">
    <property type="entry name" value="HATPase_c"/>
    <property type="match status" value="1"/>
</dbReference>
<dbReference type="SMART" id="SM00448">
    <property type="entry name" value="REC"/>
    <property type="match status" value="1"/>
</dbReference>
<dbReference type="Gene3D" id="3.30.565.10">
    <property type="entry name" value="Histidine kinase-like ATPase, C-terminal domain"/>
    <property type="match status" value="1"/>
</dbReference>
<dbReference type="InterPro" id="IPR018062">
    <property type="entry name" value="HTH_AraC-typ_CS"/>
</dbReference>
<gene>
    <name evidence="17" type="ORF">GWK10_11550</name>
</gene>
<dbReference type="GO" id="GO:0000155">
    <property type="term" value="F:phosphorelay sensor kinase activity"/>
    <property type="evidence" value="ECO:0007669"/>
    <property type="project" value="InterPro"/>
</dbReference>
<keyword evidence="3 12" id="KW-0597">Phosphoprotein</keyword>
<dbReference type="InterPro" id="IPR013783">
    <property type="entry name" value="Ig-like_fold"/>
</dbReference>
<reference evidence="17 18" key="1">
    <citation type="submission" date="2020-01" db="EMBL/GenBank/DDBJ databases">
        <title>Spongiivirga citrea KCTC 32990T.</title>
        <authorList>
            <person name="Wang G."/>
        </authorList>
    </citation>
    <scope>NUCLEOTIDE SEQUENCE [LARGE SCALE GENOMIC DNA]</scope>
    <source>
        <strain evidence="17 18">KCTC 32990</strain>
    </source>
</reference>
<evidence type="ECO:0000256" key="13">
    <source>
        <dbReference type="SAM" id="Phobius"/>
    </source>
</evidence>
<dbReference type="SUPFAM" id="SSF47384">
    <property type="entry name" value="Homodimeric domain of signal transducing histidine kinase"/>
    <property type="match status" value="1"/>
</dbReference>
<dbReference type="CDD" id="cd17574">
    <property type="entry name" value="REC_OmpR"/>
    <property type="match status" value="1"/>
</dbReference>
<dbReference type="InterPro" id="IPR001789">
    <property type="entry name" value="Sig_transdc_resp-reg_receiver"/>
</dbReference>
<evidence type="ECO:0000256" key="11">
    <source>
        <dbReference type="ARBA" id="ARBA00023163"/>
    </source>
</evidence>
<keyword evidence="9" id="KW-0805">Transcription regulation</keyword>
<dbReference type="SUPFAM" id="SSF46689">
    <property type="entry name" value="Homeodomain-like"/>
    <property type="match status" value="1"/>
</dbReference>
<dbReference type="SUPFAM" id="SSF63829">
    <property type="entry name" value="Calcium-dependent phosphotriesterase"/>
    <property type="match status" value="3"/>
</dbReference>
<evidence type="ECO:0000259" key="14">
    <source>
        <dbReference type="PROSITE" id="PS01124"/>
    </source>
</evidence>
<keyword evidence="11" id="KW-0804">Transcription</keyword>
<comment type="caution">
    <text evidence="17">The sequence shown here is derived from an EMBL/GenBank/DDBJ whole genome shotgun (WGS) entry which is preliminary data.</text>
</comment>
<keyword evidence="18" id="KW-1185">Reference proteome</keyword>
<dbReference type="GO" id="GO:0043565">
    <property type="term" value="F:sequence-specific DNA binding"/>
    <property type="evidence" value="ECO:0007669"/>
    <property type="project" value="InterPro"/>
</dbReference>